<keyword evidence="3" id="KW-1185">Reference proteome</keyword>
<dbReference type="Gene3D" id="3.40.50.10070">
    <property type="entry name" value="TolB, N-terminal domain"/>
    <property type="match status" value="1"/>
</dbReference>
<dbReference type="GO" id="GO:0006171">
    <property type="term" value="P:cAMP biosynthetic process"/>
    <property type="evidence" value="ECO:0007669"/>
    <property type="project" value="TreeGrafter"/>
</dbReference>
<dbReference type="PANTHER" id="PTHR43081:SF19">
    <property type="entry name" value="PH-SENSITIVE ADENYLATE CYCLASE RV1264"/>
    <property type="match status" value="1"/>
</dbReference>
<dbReference type="InterPro" id="IPR001054">
    <property type="entry name" value="A/G_cyclase"/>
</dbReference>
<name>A0A512NRJ5_9HYPH</name>
<sequence length="474" mass="51615">MTEQRRLAAILVADVAGYSKLMGSDEAGTLAQLEALRKEIIGPQIAKHAGRLFKSVGDGFLIEFASAVQAVSCAKAIQEANGEGRLPLRIGIHVGDVVVQGDDLMGDGVNVAARVEGIADPGGIAITRAVHEQVRDKLVLGFTDKGEIELKNIQRPVQVFVIGGAKVAGQATVLPLPDKPSIAVLPFKNMSGNAEQQYFADRMVEDIITALSRIPSLFVIARNSSFAYKGKSIDIRHVGRELGVRYLMEGSVRKAGSRLRINGQLIEAETGVHLWADSFDSVLEEVFELQDRVTMAVAGAIEPSVTQAEIRRANRKPTENLQAYDWLLRARGEQQLFSRDGFDQAINMARRAIELDPRFAQAYGCLGSCISFRRTLGWMRDEEAETAEGVRLAHMAVQLAPNDPIVLTDAGVAVANLARDQATAIAWFDRLDDVERKSGVVILTSVEMTDQEKNVVVRQLLQLSGAPAALLDRR</sequence>
<dbReference type="InterPro" id="IPR050697">
    <property type="entry name" value="Adenylyl/Guanylyl_Cyclase_3/4"/>
</dbReference>
<proteinExistence type="predicted"/>
<dbReference type="GO" id="GO:0004016">
    <property type="term" value="F:adenylate cyclase activity"/>
    <property type="evidence" value="ECO:0007669"/>
    <property type="project" value="UniProtKB-ARBA"/>
</dbReference>
<dbReference type="GO" id="GO:0035556">
    <property type="term" value="P:intracellular signal transduction"/>
    <property type="evidence" value="ECO:0007669"/>
    <property type="project" value="InterPro"/>
</dbReference>
<gene>
    <name evidence="2" type="ORF">RSO01_87370</name>
</gene>
<dbReference type="Gene3D" id="1.25.40.10">
    <property type="entry name" value="Tetratricopeptide repeat domain"/>
    <property type="match status" value="1"/>
</dbReference>
<dbReference type="AlphaFoldDB" id="A0A512NRJ5"/>
<dbReference type="SUPFAM" id="SSF48452">
    <property type="entry name" value="TPR-like"/>
    <property type="match status" value="1"/>
</dbReference>
<evidence type="ECO:0000259" key="1">
    <source>
        <dbReference type="PROSITE" id="PS50125"/>
    </source>
</evidence>
<evidence type="ECO:0000313" key="2">
    <source>
        <dbReference type="EMBL" id="GEP61571.1"/>
    </source>
</evidence>
<evidence type="ECO:0000313" key="3">
    <source>
        <dbReference type="Proteomes" id="UP000321058"/>
    </source>
</evidence>
<reference evidence="2 3" key="1">
    <citation type="submission" date="2019-07" db="EMBL/GenBank/DDBJ databases">
        <title>Whole genome shotgun sequence of Reyranella soli NBRC 108950.</title>
        <authorList>
            <person name="Hosoyama A."/>
            <person name="Uohara A."/>
            <person name="Ohji S."/>
            <person name="Ichikawa N."/>
        </authorList>
    </citation>
    <scope>NUCLEOTIDE SEQUENCE [LARGE SCALE GENOMIC DNA]</scope>
    <source>
        <strain evidence="2 3">NBRC 108950</strain>
    </source>
</reference>
<dbReference type="InterPro" id="IPR011990">
    <property type="entry name" value="TPR-like_helical_dom_sf"/>
</dbReference>
<organism evidence="2 3">
    <name type="scientific">Reyranella soli</name>
    <dbReference type="NCBI Taxonomy" id="1230389"/>
    <lineage>
        <taxon>Bacteria</taxon>
        <taxon>Pseudomonadati</taxon>
        <taxon>Pseudomonadota</taxon>
        <taxon>Alphaproteobacteria</taxon>
        <taxon>Hyphomicrobiales</taxon>
        <taxon>Reyranellaceae</taxon>
        <taxon>Reyranella</taxon>
    </lineage>
</organism>
<dbReference type="Pfam" id="PF00211">
    <property type="entry name" value="Guanylate_cyc"/>
    <property type="match status" value="1"/>
</dbReference>
<dbReference type="RefSeq" id="WP_147156859.1">
    <property type="nucleotide sequence ID" value="NZ_BKAJ01000234.1"/>
</dbReference>
<comment type="caution">
    <text evidence="2">The sequence shown here is derived from an EMBL/GenBank/DDBJ whole genome shotgun (WGS) entry which is preliminary data.</text>
</comment>
<dbReference type="CDD" id="cd07302">
    <property type="entry name" value="CHD"/>
    <property type="match status" value="1"/>
</dbReference>
<protein>
    <submittedName>
        <fullName evidence="2">Adenylate cyclase</fullName>
    </submittedName>
</protein>
<accession>A0A512NRJ5</accession>
<feature type="domain" description="Guanylate cyclase" evidence="1">
    <location>
        <begin position="9"/>
        <end position="116"/>
    </location>
</feature>
<dbReference type="EMBL" id="BKAJ01000234">
    <property type="protein sequence ID" value="GEP61571.1"/>
    <property type="molecule type" value="Genomic_DNA"/>
</dbReference>
<dbReference type="PANTHER" id="PTHR43081">
    <property type="entry name" value="ADENYLATE CYCLASE, TERMINAL-DIFFERENTIATION SPECIFIC-RELATED"/>
    <property type="match status" value="1"/>
</dbReference>
<dbReference type="Proteomes" id="UP000321058">
    <property type="component" value="Unassembled WGS sequence"/>
</dbReference>
<dbReference type="SUPFAM" id="SSF55073">
    <property type="entry name" value="Nucleotide cyclase"/>
    <property type="match status" value="1"/>
</dbReference>
<dbReference type="InterPro" id="IPR029787">
    <property type="entry name" value="Nucleotide_cyclase"/>
</dbReference>
<dbReference type="Gene3D" id="3.30.70.1230">
    <property type="entry name" value="Nucleotide cyclase"/>
    <property type="match status" value="1"/>
</dbReference>
<dbReference type="PROSITE" id="PS50125">
    <property type="entry name" value="GUANYLATE_CYCLASE_2"/>
    <property type="match status" value="1"/>
</dbReference>
<dbReference type="OrthoDB" id="7236479at2"/>